<evidence type="ECO:0000256" key="3">
    <source>
        <dbReference type="ARBA" id="ARBA00023274"/>
    </source>
</evidence>
<evidence type="ECO:0000313" key="6">
    <source>
        <dbReference type="EMBL" id="GCB65094.1"/>
    </source>
</evidence>
<dbReference type="GO" id="GO:1990904">
    <property type="term" value="C:ribonucleoprotein complex"/>
    <property type="evidence" value="ECO:0007669"/>
    <property type="project" value="UniProtKB-KW"/>
</dbReference>
<comment type="caution">
    <text evidence="6">The sequence shown here is derived from an EMBL/GenBank/DDBJ whole genome shotgun (WGS) entry which is preliminary data.</text>
</comment>
<sequence>MAALCGRLLRCRGWFPPQQIVRHGSKAVTRHRKPMHFLRQKLLAVTQYIPPKPAIPERCIKPRKGEVQEPSGLEKLLRREVEITFRENKMITVFQNNSITSEELRRLRHRLLKHDIRMKFFPNQILRSFLADTKYKNLLPLFIGHNIIIVSKEPKAKELMKTVRSTTQISLLGACIEGVLFSQQGVVKYSRLPGMQIIHGEIVGGLTLMTAQTCQLLQSGPMHLAALLEQYVKQQSGAATGLKETGSVEQKETLGSQGS</sequence>
<dbReference type="Pfam" id="PF00466">
    <property type="entry name" value="Ribosomal_L10"/>
    <property type="match status" value="1"/>
</dbReference>
<organism evidence="6 7">
    <name type="scientific">Scyliorhinus torazame</name>
    <name type="common">Cloudy catshark</name>
    <name type="synonym">Catulus torazame</name>
    <dbReference type="NCBI Taxonomy" id="75743"/>
    <lineage>
        <taxon>Eukaryota</taxon>
        <taxon>Metazoa</taxon>
        <taxon>Chordata</taxon>
        <taxon>Craniata</taxon>
        <taxon>Vertebrata</taxon>
        <taxon>Chondrichthyes</taxon>
        <taxon>Elasmobranchii</taxon>
        <taxon>Galeomorphii</taxon>
        <taxon>Galeoidea</taxon>
        <taxon>Carcharhiniformes</taxon>
        <taxon>Scyliorhinidae</taxon>
        <taxon>Scyliorhinus</taxon>
    </lineage>
</organism>
<evidence type="ECO:0000256" key="2">
    <source>
        <dbReference type="ARBA" id="ARBA00022980"/>
    </source>
</evidence>
<dbReference type="InterPro" id="IPR043141">
    <property type="entry name" value="Ribosomal_uL10-like_sf"/>
</dbReference>
<evidence type="ECO:0000256" key="5">
    <source>
        <dbReference type="ARBA" id="ARBA00035716"/>
    </source>
</evidence>
<dbReference type="SUPFAM" id="SSF160369">
    <property type="entry name" value="Ribosomal protein L10-like"/>
    <property type="match status" value="1"/>
</dbReference>
<dbReference type="EMBL" id="BFAA01000069">
    <property type="protein sequence ID" value="GCB65094.1"/>
    <property type="molecule type" value="Genomic_DNA"/>
</dbReference>
<keyword evidence="3" id="KW-0687">Ribonucleoprotein</keyword>
<accession>A0A401NW82</accession>
<dbReference type="OMA" id="RHRLYKH"/>
<dbReference type="Gene3D" id="3.30.70.1730">
    <property type="match status" value="1"/>
</dbReference>
<proteinExistence type="inferred from homology"/>
<dbReference type="GO" id="GO:0005840">
    <property type="term" value="C:ribosome"/>
    <property type="evidence" value="ECO:0007669"/>
    <property type="project" value="UniProtKB-KW"/>
</dbReference>
<evidence type="ECO:0000313" key="7">
    <source>
        <dbReference type="Proteomes" id="UP000288216"/>
    </source>
</evidence>
<name>A0A401NW82_SCYTO</name>
<protein>
    <recommendedName>
        <fullName evidence="4">Large ribosomal subunit protein uL10m</fullName>
    </recommendedName>
    <alternativeName>
        <fullName evidence="5">39S ribosomal protein L10, mitochondrial</fullName>
    </alternativeName>
</protein>
<dbReference type="PANTHER" id="PTHR11560">
    <property type="entry name" value="39S RIBOSOMAL PROTEIN L10, MITOCHONDRIAL"/>
    <property type="match status" value="1"/>
</dbReference>
<gene>
    <name evidence="6" type="ORF">scyTo_0000378</name>
</gene>
<comment type="similarity">
    <text evidence="1">Belongs to the universal ribosomal protein uL10 family.</text>
</comment>
<dbReference type="OrthoDB" id="360689at2759"/>
<dbReference type="AlphaFoldDB" id="A0A401NW82"/>
<dbReference type="InterPro" id="IPR001790">
    <property type="entry name" value="Ribosomal_uL10"/>
</dbReference>
<evidence type="ECO:0000256" key="1">
    <source>
        <dbReference type="ARBA" id="ARBA00008889"/>
    </source>
</evidence>
<evidence type="ECO:0000256" key="4">
    <source>
        <dbReference type="ARBA" id="ARBA00035707"/>
    </source>
</evidence>
<keyword evidence="2" id="KW-0689">Ribosomal protein</keyword>
<keyword evidence="7" id="KW-1185">Reference proteome</keyword>
<reference evidence="6 7" key="1">
    <citation type="journal article" date="2018" name="Nat. Ecol. Evol.">
        <title>Shark genomes provide insights into elasmobranch evolution and the origin of vertebrates.</title>
        <authorList>
            <person name="Hara Y"/>
            <person name="Yamaguchi K"/>
            <person name="Onimaru K"/>
            <person name="Kadota M"/>
            <person name="Koyanagi M"/>
            <person name="Keeley SD"/>
            <person name="Tatsumi K"/>
            <person name="Tanaka K"/>
            <person name="Motone F"/>
            <person name="Kageyama Y"/>
            <person name="Nozu R"/>
            <person name="Adachi N"/>
            <person name="Nishimura O"/>
            <person name="Nakagawa R"/>
            <person name="Tanegashima C"/>
            <person name="Kiyatake I"/>
            <person name="Matsumoto R"/>
            <person name="Murakumo K"/>
            <person name="Nishida K"/>
            <person name="Terakita A"/>
            <person name="Kuratani S"/>
            <person name="Sato K"/>
            <person name="Hyodo S Kuraku.S."/>
        </authorList>
    </citation>
    <scope>NUCLEOTIDE SEQUENCE [LARGE SCALE GENOMIC DNA]</scope>
</reference>
<dbReference type="Proteomes" id="UP000288216">
    <property type="component" value="Unassembled WGS sequence"/>
</dbReference>
<dbReference type="InterPro" id="IPR047865">
    <property type="entry name" value="Ribosomal_uL10_bac_type"/>
</dbReference>
<dbReference type="STRING" id="75743.A0A401NW82"/>